<keyword evidence="1" id="KW-0238">DNA-binding</keyword>
<gene>
    <name evidence="1" type="ORF">U2F49_25855</name>
</gene>
<protein>
    <submittedName>
        <fullName evidence="1">DNA-binding protein</fullName>
    </submittedName>
</protein>
<sequence length="79" mass="9602">MHELETREDVKQFVNQYILTATETMELLNIARSRLNQLVRNERLISLKQVNNINLFWKPDVEKLNEELTVIRKKYRPFE</sequence>
<dbReference type="AlphaFoldDB" id="A0AAW9JQG3"/>
<dbReference type="EMBL" id="JAXOTW010000020">
    <property type="protein sequence ID" value="MDZ5479631.1"/>
    <property type="molecule type" value="Genomic_DNA"/>
</dbReference>
<name>A0AAW9JQG3_BACTU</name>
<dbReference type="GO" id="GO:0003677">
    <property type="term" value="F:DNA binding"/>
    <property type="evidence" value="ECO:0007669"/>
    <property type="project" value="UniProtKB-KW"/>
</dbReference>
<comment type="caution">
    <text evidence="1">The sequence shown here is derived from an EMBL/GenBank/DDBJ whole genome shotgun (WGS) entry which is preliminary data.</text>
</comment>
<evidence type="ECO:0000313" key="1">
    <source>
        <dbReference type="EMBL" id="MDZ5479631.1"/>
    </source>
</evidence>
<proteinExistence type="predicted"/>
<dbReference type="Proteomes" id="UP001292252">
    <property type="component" value="Unassembled WGS sequence"/>
</dbReference>
<organism evidence="1 2">
    <name type="scientific">Bacillus thuringiensis</name>
    <dbReference type="NCBI Taxonomy" id="1428"/>
    <lineage>
        <taxon>Bacteria</taxon>
        <taxon>Bacillati</taxon>
        <taxon>Bacillota</taxon>
        <taxon>Bacilli</taxon>
        <taxon>Bacillales</taxon>
        <taxon>Bacillaceae</taxon>
        <taxon>Bacillus</taxon>
        <taxon>Bacillus cereus group</taxon>
    </lineage>
</organism>
<accession>A0AAW9JQG3</accession>
<reference evidence="1" key="1">
    <citation type="submission" date="2023-12" db="EMBL/GenBank/DDBJ databases">
        <title>Genome sequence of Bacillus thuringiensis strain SS10.</title>
        <authorList>
            <person name="Rouis S."/>
        </authorList>
    </citation>
    <scope>NUCLEOTIDE SEQUENCE</scope>
    <source>
        <strain evidence="1">SS10</strain>
    </source>
</reference>
<dbReference type="RefSeq" id="WP_151919931.1">
    <property type="nucleotide sequence ID" value="NZ_JAXOTW010000020.1"/>
</dbReference>
<evidence type="ECO:0000313" key="2">
    <source>
        <dbReference type="Proteomes" id="UP001292252"/>
    </source>
</evidence>